<accession>A0A1B9HXI2</accession>
<dbReference type="InterPro" id="IPR036047">
    <property type="entry name" value="F-box-like_dom_sf"/>
</dbReference>
<feature type="compositionally biased region" description="Basic and acidic residues" evidence="1">
    <location>
        <begin position="169"/>
        <end position="178"/>
    </location>
</feature>
<organism evidence="3">
    <name type="scientific">Kwoniella pini CBS 10737</name>
    <dbReference type="NCBI Taxonomy" id="1296096"/>
    <lineage>
        <taxon>Eukaryota</taxon>
        <taxon>Fungi</taxon>
        <taxon>Dikarya</taxon>
        <taxon>Basidiomycota</taxon>
        <taxon>Agaricomycotina</taxon>
        <taxon>Tremellomycetes</taxon>
        <taxon>Tremellales</taxon>
        <taxon>Cryptococcaceae</taxon>
        <taxon>Kwoniella</taxon>
    </lineage>
</organism>
<dbReference type="GO" id="GO:0031146">
    <property type="term" value="P:SCF-dependent proteasomal ubiquitin-dependent protein catabolic process"/>
    <property type="evidence" value="ECO:0007669"/>
    <property type="project" value="InterPro"/>
</dbReference>
<proteinExistence type="predicted"/>
<evidence type="ECO:0000313" key="3">
    <source>
        <dbReference type="EMBL" id="OCF47976.1"/>
    </source>
</evidence>
<dbReference type="Pfam" id="PF12937">
    <property type="entry name" value="F-box-like"/>
    <property type="match status" value="1"/>
</dbReference>
<dbReference type="RefSeq" id="XP_019009195.1">
    <property type="nucleotide sequence ID" value="XM_019157555.1"/>
</dbReference>
<feature type="region of interest" description="Disordered" evidence="1">
    <location>
        <begin position="1"/>
        <end position="37"/>
    </location>
</feature>
<evidence type="ECO:0000313" key="4">
    <source>
        <dbReference type="EMBL" id="WWC73542.1"/>
    </source>
</evidence>
<feature type="compositionally biased region" description="Polar residues" evidence="1">
    <location>
        <begin position="157"/>
        <end position="167"/>
    </location>
</feature>
<reference evidence="4" key="2">
    <citation type="submission" date="2013-07" db="EMBL/GenBank/DDBJ databases">
        <authorList>
            <consortium name="The Broad Institute Genome Sequencing Platform"/>
            <person name="Cuomo C."/>
            <person name="Litvintseva A."/>
            <person name="Chen Y."/>
            <person name="Heitman J."/>
            <person name="Sun S."/>
            <person name="Springer D."/>
            <person name="Dromer F."/>
            <person name="Young S.K."/>
            <person name="Zeng Q."/>
            <person name="Gargeya S."/>
            <person name="Fitzgerald M."/>
            <person name="Abouelleil A."/>
            <person name="Alvarado L."/>
            <person name="Berlin A.M."/>
            <person name="Chapman S.B."/>
            <person name="Dewar J."/>
            <person name="Goldberg J."/>
            <person name="Griggs A."/>
            <person name="Gujja S."/>
            <person name="Hansen M."/>
            <person name="Howarth C."/>
            <person name="Imamovic A."/>
            <person name="Larimer J."/>
            <person name="McCowan C."/>
            <person name="Murphy C."/>
            <person name="Pearson M."/>
            <person name="Priest M."/>
            <person name="Roberts A."/>
            <person name="Saif S."/>
            <person name="Shea T."/>
            <person name="Sykes S."/>
            <person name="Wortman J."/>
            <person name="Nusbaum C."/>
            <person name="Birren B."/>
        </authorList>
    </citation>
    <scope>NUCLEOTIDE SEQUENCE</scope>
    <source>
        <strain evidence="4">CBS 10737</strain>
    </source>
</reference>
<dbReference type="STRING" id="1296096.A0A1B9HXI2"/>
<reference evidence="3" key="3">
    <citation type="submission" date="2016-07" db="EMBL/GenBank/DDBJ databases">
        <title>Evolution of pathogenesis and genome organization in the Tremellales.</title>
        <authorList>
            <person name="Cuomo C."/>
            <person name="Litvintseva A."/>
            <person name="Heitman J."/>
            <person name="Chen Y."/>
            <person name="Sun S."/>
            <person name="Springer D."/>
            <person name="Dromer F."/>
            <person name="Young S."/>
            <person name="Zeng Q."/>
            <person name="Chapman S."/>
            <person name="Gujja S."/>
            <person name="Saif S."/>
            <person name="Birren B."/>
        </authorList>
    </citation>
    <scope>NUCLEOTIDE SEQUENCE</scope>
    <source>
        <strain evidence="3">CBS 10737</strain>
    </source>
</reference>
<dbReference type="SUPFAM" id="SSF50978">
    <property type="entry name" value="WD40 repeat-like"/>
    <property type="match status" value="1"/>
</dbReference>
<reference evidence="4" key="4">
    <citation type="submission" date="2024-02" db="EMBL/GenBank/DDBJ databases">
        <title>Comparative genomics of Cryptococcus and Kwoniella reveals pathogenesis evolution and contrasting modes of karyotype evolution via chromosome fusion or intercentromeric recombination.</title>
        <authorList>
            <person name="Coelho M.A."/>
            <person name="David-Palma M."/>
            <person name="Shea T."/>
            <person name="Bowers K."/>
            <person name="McGinley-Smith S."/>
            <person name="Mohammad A.W."/>
            <person name="Gnirke A."/>
            <person name="Yurkov A.M."/>
            <person name="Nowrousian M."/>
            <person name="Sun S."/>
            <person name="Cuomo C.A."/>
            <person name="Heitman J."/>
        </authorList>
    </citation>
    <scope>NUCLEOTIDE SEQUENCE</scope>
    <source>
        <strain evidence="4">CBS 10737</strain>
    </source>
</reference>
<dbReference type="InterPro" id="IPR039588">
    <property type="entry name" value="FBXO4"/>
</dbReference>
<reference evidence="3" key="1">
    <citation type="submission" date="2013-07" db="EMBL/GenBank/DDBJ databases">
        <title>The Genome Sequence of Cryptococcus pinus CBS10737.</title>
        <authorList>
            <consortium name="The Broad Institute Genome Sequencing Platform"/>
            <person name="Cuomo C."/>
            <person name="Litvintseva A."/>
            <person name="Chen Y."/>
            <person name="Heitman J."/>
            <person name="Sun S."/>
            <person name="Springer D."/>
            <person name="Dromer F."/>
            <person name="Young S.K."/>
            <person name="Zeng Q."/>
            <person name="Gargeya S."/>
            <person name="Fitzgerald M."/>
            <person name="Abouelleil A."/>
            <person name="Alvarado L."/>
            <person name="Berlin A.M."/>
            <person name="Chapman S.B."/>
            <person name="Dewar J."/>
            <person name="Goldberg J."/>
            <person name="Griggs A."/>
            <person name="Gujja S."/>
            <person name="Hansen M."/>
            <person name="Howarth C."/>
            <person name="Imamovic A."/>
            <person name="Larimer J."/>
            <person name="McCowan C."/>
            <person name="Murphy C."/>
            <person name="Pearson M."/>
            <person name="Priest M."/>
            <person name="Roberts A."/>
            <person name="Saif S."/>
            <person name="Shea T."/>
            <person name="Sykes S."/>
            <person name="Wortman J."/>
            <person name="Nusbaum C."/>
            <person name="Birren B."/>
        </authorList>
    </citation>
    <scope>NUCLEOTIDE SEQUENCE [LARGE SCALE GENOMIC DNA]</scope>
    <source>
        <strain evidence="3">CBS 10737</strain>
    </source>
</reference>
<feature type="region of interest" description="Disordered" evidence="1">
    <location>
        <begin position="116"/>
        <end position="178"/>
    </location>
</feature>
<dbReference type="Proteomes" id="UP000094020">
    <property type="component" value="Chromosome 11"/>
</dbReference>
<dbReference type="EMBL" id="CP144529">
    <property type="protein sequence ID" value="WWC73542.1"/>
    <property type="molecule type" value="Genomic_DNA"/>
</dbReference>
<dbReference type="GO" id="GO:0019005">
    <property type="term" value="C:SCF ubiquitin ligase complex"/>
    <property type="evidence" value="ECO:0007669"/>
    <property type="project" value="TreeGrafter"/>
</dbReference>
<dbReference type="PANTHER" id="PTHR16008">
    <property type="entry name" value="F-BOX ONLY PROTEIN 4"/>
    <property type="match status" value="1"/>
</dbReference>
<dbReference type="OrthoDB" id="3219396at2759"/>
<dbReference type="EMBL" id="KI894014">
    <property type="protein sequence ID" value="OCF47976.1"/>
    <property type="molecule type" value="Genomic_DNA"/>
</dbReference>
<dbReference type="AlphaFoldDB" id="A0A1B9HXI2"/>
<feature type="domain" description="F-box" evidence="2">
    <location>
        <begin position="55"/>
        <end position="94"/>
    </location>
</feature>
<protein>
    <recommendedName>
        <fullName evidence="2">F-box domain-containing protein</fullName>
    </recommendedName>
</protein>
<keyword evidence="5" id="KW-1185">Reference proteome</keyword>
<feature type="compositionally biased region" description="Polar residues" evidence="1">
    <location>
        <begin position="7"/>
        <end position="35"/>
    </location>
</feature>
<evidence type="ECO:0000259" key="2">
    <source>
        <dbReference type="Pfam" id="PF12937"/>
    </source>
</evidence>
<dbReference type="GO" id="GO:0000209">
    <property type="term" value="P:protein polyubiquitination"/>
    <property type="evidence" value="ECO:0007669"/>
    <property type="project" value="TreeGrafter"/>
</dbReference>
<sequence>MPKRSRSSSPESDLRDNNNAGPSSSKRQLMSQLLDTKTDVSENKRSIADLFPFQEIFLRILSFLSPNELANIQSVNRYWGKMSLDPQLWKRLYLDRYPHPHYSRLLYNNASTSEVLQNDTGASPRTPKPLRPIARLPSRAFPPPSPKRSPSIAEGQLTPTSVTTFTSKDGAKKGKQTEKEADIEFGHGIRNDGVDWKMMLRLGTNWSNGNVLSQTTIPLPPSPSPSITSDTHFSALPTLELSPSLSSHQSYHRNAGVSEQFIALSPSYIFISSPLSPLVQVHSSLSASNVPIGMIPPPPGWSNPKRPDNVTCIVSDQSVLPLKDEVTGDKLPTRIAIFYQSGGFVILLISPNSDGIGITWKREFINPPNNRPPSNKRRTYEMVQGDPVVLASLHQPILISCTRDFNLSVYLLSTSTTTSCENNKIPKPRHLQTLKSQVSFHPAILTLFPAGPPTPSNRSIDDYQARKDEIQEIENFKISLTYCTPLYPSSWTIAVQEFSIDLSSSYDLVNRGESFHVGRNDEDDEMIWPRKLRPIAGVKRKAVGIGSDGRWCILVGERDNKIQVYSLPHTQIDQPINNSFEFLQVESNVKGKDIADQPIIHCQTLTSKYHSDITSLSLNSGRCVSSNRDGKLLIWELDDEEADEKMGRTIGYVEVKQGGRRSIWKGATGPQIPTDHSNEDSEQVEGVDIGARRSLPHPQSISSAARSLFLPQPPLDIANIQHREGENKPPIKYLTFDEQKIVGVVNTGGQDEVMKIWSFS</sequence>
<dbReference type="KEGG" id="kpin:30174211"/>
<dbReference type="PANTHER" id="PTHR16008:SF4">
    <property type="entry name" value="F-BOX ONLY PROTEIN 4"/>
    <property type="match status" value="1"/>
</dbReference>
<dbReference type="InterPro" id="IPR001810">
    <property type="entry name" value="F-box_dom"/>
</dbReference>
<dbReference type="GeneID" id="30174211"/>
<evidence type="ECO:0000313" key="5">
    <source>
        <dbReference type="Proteomes" id="UP000094020"/>
    </source>
</evidence>
<dbReference type="InterPro" id="IPR036322">
    <property type="entry name" value="WD40_repeat_dom_sf"/>
</dbReference>
<name>A0A1B9HXI2_9TREE</name>
<gene>
    <name evidence="3" type="ORF">I206_05842</name>
    <name evidence="4" type="ORF">I206_107514</name>
</gene>
<evidence type="ECO:0000256" key="1">
    <source>
        <dbReference type="SAM" id="MobiDB-lite"/>
    </source>
</evidence>
<dbReference type="SUPFAM" id="SSF81383">
    <property type="entry name" value="F-box domain"/>
    <property type="match status" value="1"/>
</dbReference>
<dbReference type="Gene3D" id="1.20.1280.50">
    <property type="match status" value="1"/>
</dbReference>